<reference evidence="1" key="1">
    <citation type="submission" date="2018-05" db="EMBL/GenBank/DDBJ databases">
        <authorList>
            <person name="Lanie J.A."/>
            <person name="Ng W.-L."/>
            <person name="Kazmierczak K.M."/>
            <person name="Andrzejewski T.M."/>
            <person name="Davidsen T.M."/>
            <person name="Wayne K.J."/>
            <person name="Tettelin H."/>
            <person name="Glass J.I."/>
            <person name="Rusch D."/>
            <person name="Podicherti R."/>
            <person name="Tsui H.-C.T."/>
            <person name="Winkler M.E."/>
        </authorList>
    </citation>
    <scope>NUCLEOTIDE SEQUENCE</scope>
</reference>
<sequence>MATFSDGLYLVLKRECPTCSMIEPVVRALAADDDIGRSIKFFVQDDPDYLNDLSQIRVDNQLKWSYLLGIETVPTLISFQEGQEAGRSVGWVREEWRKITGLNSLGESLPEYQPGCGSLSVSPGAEETLRARFGKVPMQSRTVELGEFDDAIEEAYRRGWSDGLPIVPPTGERVLRMLEGTTLDPQTIVGRIPPNLTECTVEKVAINAVMAGCRPEYMPVVLASLNASLDPLFTLHGLLCTTCFSGPIIIVNGPITKEIGMNWGMNALGQGNRANSTIGRALQLVVRNVGGGIPGEIDRATLGSPGKIGFCFAEDETDPTWEPLSVSRGFKQDTSTVTLFPGDGVHGFGDSKSRKPEELTKSLAMALQGCLHPKLAQVVYAMLVLSPEHYSIYKEAGWDRRRITDELMSATVKPGREMIRGALGVGEGVESERAMEMIPKFFEDGLLIVRAGGQAGLFSGILTSWTGARDKDECKPITKEIFK</sequence>
<gene>
    <name evidence="1" type="ORF">METZ01_LOCUS114376</name>
</gene>
<accession>A0A381XAE4</accession>
<dbReference type="CDD" id="cd02947">
    <property type="entry name" value="TRX_family"/>
    <property type="match status" value="1"/>
</dbReference>
<dbReference type="EMBL" id="UINC01014427">
    <property type="protein sequence ID" value="SVA61522.1"/>
    <property type="molecule type" value="Genomic_DNA"/>
</dbReference>
<evidence type="ECO:0008006" key="2">
    <source>
        <dbReference type="Google" id="ProtNLM"/>
    </source>
</evidence>
<name>A0A381XAE4_9ZZZZ</name>
<organism evidence="1">
    <name type="scientific">marine metagenome</name>
    <dbReference type="NCBI Taxonomy" id="408172"/>
    <lineage>
        <taxon>unclassified sequences</taxon>
        <taxon>metagenomes</taxon>
        <taxon>ecological metagenomes</taxon>
    </lineage>
</organism>
<dbReference type="AlphaFoldDB" id="A0A381XAE4"/>
<evidence type="ECO:0000313" key="1">
    <source>
        <dbReference type="EMBL" id="SVA61522.1"/>
    </source>
</evidence>
<proteinExistence type="predicted"/>
<protein>
    <recommendedName>
        <fullName evidence="2">Thioredoxin domain-containing protein</fullName>
    </recommendedName>
</protein>
<dbReference type="Gene3D" id="3.40.30.10">
    <property type="entry name" value="Glutaredoxin"/>
    <property type="match status" value="1"/>
</dbReference>
<dbReference type="InterPro" id="IPR036249">
    <property type="entry name" value="Thioredoxin-like_sf"/>
</dbReference>
<dbReference type="SUPFAM" id="SSF52833">
    <property type="entry name" value="Thioredoxin-like"/>
    <property type="match status" value="1"/>
</dbReference>